<dbReference type="GO" id="GO:0016874">
    <property type="term" value="F:ligase activity"/>
    <property type="evidence" value="ECO:0007669"/>
    <property type="project" value="UniProtKB-KW"/>
</dbReference>
<evidence type="ECO:0000313" key="2">
    <source>
        <dbReference type="Proteomes" id="UP000509636"/>
    </source>
</evidence>
<name>A0A6N0I2E9_STAHO</name>
<accession>A0A6N0I2E9</accession>
<organism evidence="1 2">
    <name type="scientific">Staphylococcus hominis</name>
    <dbReference type="NCBI Taxonomy" id="1290"/>
    <lineage>
        <taxon>Bacteria</taxon>
        <taxon>Bacillati</taxon>
        <taxon>Bacillota</taxon>
        <taxon>Bacilli</taxon>
        <taxon>Bacillales</taxon>
        <taxon>Staphylococcaceae</taxon>
        <taxon>Staphylococcus</taxon>
    </lineage>
</organism>
<protein>
    <submittedName>
        <fullName evidence="1">Phenylacetate--CoA ligase family protein</fullName>
    </submittedName>
</protein>
<dbReference type="SUPFAM" id="SSF56801">
    <property type="entry name" value="Acetyl-CoA synthetase-like"/>
    <property type="match status" value="1"/>
</dbReference>
<proteinExistence type="predicted"/>
<dbReference type="PANTHER" id="PTHR36932:SF1">
    <property type="entry name" value="CAPSULAR POLYSACCHARIDE BIOSYNTHESIS PROTEIN"/>
    <property type="match status" value="1"/>
</dbReference>
<dbReference type="InterPro" id="IPR053158">
    <property type="entry name" value="CapK_Type1_Caps_Biosynth"/>
</dbReference>
<dbReference type="Proteomes" id="UP000509636">
    <property type="component" value="Chromosome"/>
</dbReference>
<gene>
    <name evidence="1" type="ORF">FOB69_03890</name>
</gene>
<dbReference type="AlphaFoldDB" id="A0A6N0I2E9"/>
<dbReference type="InterPro" id="IPR042099">
    <property type="entry name" value="ANL_N_sf"/>
</dbReference>
<dbReference type="PANTHER" id="PTHR36932">
    <property type="entry name" value="CAPSULAR POLYSACCHARIDE BIOSYNTHESIS PROTEIN"/>
    <property type="match status" value="1"/>
</dbReference>
<evidence type="ECO:0000313" key="1">
    <source>
        <dbReference type="EMBL" id="QKQ28719.1"/>
    </source>
</evidence>
<reference evidence="1 2" key="1">
    <citation type="submission" date="2019-09" db="EMBL/GenBank/DDBJ databases">
        <title>FDA dAtabase for Regulatory Grade micrObial Sequences (FDA-ARGOS): Supporting development and validation of Infectious Disease Dx tests.</title>
        <authorList>
            <person name="Sciortino C."/>
            <person name="Tallon L."/>
            <person name="Sadzewicz L."/>
            <person name="Vavikolanu K."/>
            <person name="Mehta A."/>
            <person name="Aluvathingal J."/>
            <person name="Nadendla S."/>
            <person name="Nandy P."/>
            <person name="Geyer C."/>
            <person name="Yan Y."/>
            <person name="Sichtig H."/>
        </authorList>
    </citation>
    <scope>NUCLEOTIDE SEQUENCE [LARGE SCALE GENOMIC DNA]</scope>
    <source>
        <strain evidence="1 2">FDAARGOS_661</strain>
    </source>
</reference>
<keyword evidence="1" id="KW-0436">Ligase</keyword>
<dbReference type="EMBL" id="CP054550">
    <property type="protein sequence ID" value="QKQ28719.1"/>
    <property type="molecule type" value="Genomic_DNA"/>
</dbReference>
<dbReference type="Gene3D" id="3.40.50.12780">
    <property type="entry name" value="N-terminal domain of ligase-like"/>
    <property type="match status" value="1"/>
</dbReference>
<sequence>MLQFIYDHAPIAFQNIMVSVQGKLFEKQRYTSYYYDELEKLRDCQDSLTLQEERMKSFYKLIKKNSGYYNLKLKSFSDEIDLNNLKQYPLLTKEELRKHVKEIVIGDPKKLIKLGTGGTTGKSLRFYTSSYDMSKKIAYLDYFKERHGVFRGMRRVSVGGRKIIPKNQKKKVFWRYNEPLNQLLLSAYHLKEENLQYYIQKLNNFKPETLDGYTTALHRIAKYILDNEIKLDFKPIAIFPTAEALTDEMKRDIEKAFACPVRNQYASSEGAPFITENSNGDLELDLATGYFELEKVEGKIYELIVTGFYTTTTPLFRYKIGDSVELYEELPENYTQKDIKIRRIIGRNNDFFRTNDGNIITHVNLSSITRTVGGQDIIEAQYIQNTLNEINAYLVVNKGVNKTNIKNKLKKELIDRFGKATSITVGFIDEIPKTNGGKKRFMINNLK</sequence>